<feature type="non-terminal residue" evidence="1">
    <location>
        <position position="1"/>
    </location>
</feature>
<keyword evidence="2" id="KW-1185">Reference proteome</keyword>
<sequence length="336" mass="37575">ACSQVLLVCLAGYLAARLELITTSIQKDLSSLIINIFMPCFLFSNVFSSVDIQTLISLWPIPTFFFIFCIISSALGFFGGRLLNFDFSDTKFIMTGIIFNNVTSLGLGLLRGIEYTDAISILKWKIDDTPKDIVSRGISYVLLATLWTNLLRWSLGAYLLKSDSVSSQYNLNSVSYISQHNFDEIDDINDVDESTPMLGSKQHDTTSSLTFKQKLHSIWSRIKISLTFKFMNPPLYAALLALVFVAIPPFKSLFIGKNAPFMALSQAIEYVGSVSVPLTLITLGAQLKNLQSSNNKRIASMITYALTCRLIIMPIIGTVMVLLTKSWYLNDPMLWF</sequence>
<dbReference type="EMBL" id="CAJVPM010028848">
    <property type="protein sequence ID" value="CAG8671090.1"/>
    <property type="molecule type" value="Genomic_DNA"/>
</dbReference>
<comment type="caution">
    <text evidence="1">The sequence shown here is derived from an EMBL/GenBank/DDBJ whole genome shotgun (WGS) entry which is preliminary data.</text>
</comment>
<name>A0ACA9NRB7_9GLOM</name>
<dbReference type="Proteomes" id="UP000789860">
    <property type="component" value="Unassembled WGS sequence"/>
</dbReference>
<evidence type="ECO:0000313" key="2">
    <source>
        <dbReference type="Proteomes" id="UP000789860"/>
    </source>
</evidence>
<protein>
    <submittedName>
        <fullName evidence="1">7655_t:CDS:1</fullName>
    </submittedName>
</protein>
<accession>A0ACA9NRB7</accession>
<feature type="non-terminal residue" evidence="1">
    <location>
        <position position="336"/>
    </location>
</feature>
<proteinExistence type="predicted"/>
<organism evidence="1 2">
    <name type="scientific">Scutellospora calospora</name>
    <dbReference type="NCBI Taxonomy" id="85575"/>
    <lineage>
        <taxon>Eukaryota</taxon>
        <taxon>Fungi</taxon>
        <taxon>Fungi incertae sedis</taxon>
        <taxon>Mucoromycota</taxon>
        <taxon>Glomeromycotina</taxon>
        <taxon>Glomeromycetes</taxon>
        <taxon>Diversisporales</taxon>
        <taxon>Gigasporaceae</taxon>
        <taxon>Scutellospora</taxon>
    </lineage>
</organism>
<evidence type="ECO:0000313" key="1">
    <source>
        <dbReference type="EMBL" id="CAG8671090.1"/>
    </source>
</evidence>
<gene>
    <name evidence="1" type="ORF">SCALOS_LOCUS9377</name>
</gene>
<reference evidence="1" key="1">
    <citation type="submission" date="2021-06" db="EMBL/GenBank/DDBJ databases">
        <authorList>
            <person name="Kallberg Y."/>
            <person name="Tangrot J."/>
            <person name="Rosling A."/>
        </authorList>
    </citation>
    <scope>NUCLEOTIDE SEQUENCE</scope>
    <source>
        <strain evidence="1">AU212A</strain>
    </source>
</reference>